<accession>K8F787</accession>
<dbReference type="GO" id="GO:0030170">
    <property type="term" value="F:pyridoxal phosphate binding"/>
    <property type="evidence" value="ECO:0007669"/>
    <property type="project" value="TreeGrafter"/>
</dbReference>
<dbReference type="PANTHER" id="PTHR11468">
    <property type="entry name" value="GLYCOGEN PHOSPHORYLASE"/>
    <property type="match status" value="1"/>
</dbReference>
<dbReference type="InterPro" id="IPR000811">
    <property type="entry name" value="Glyco_trans_35"/>
</dbReference>
<evidence type="ECO:0000256" key="5">
    <source>
        <dbReference type="ARBA" id="ARBA00022676"/>
    </source>
</evidence>
<comment type="similarity">
    <text evidence="3 10">Belongs to the glycogen phosphorylase family.</text>
</comment>
<comment type="function">
    <text evidence="10">Allosteric enzyme that catalyzes the rate-limiting step in glycogen catabolism, the phosphorolytic cleavage of glycogen to produce glucose-1-phosphate, and plays a central role in maintaining cellular and organismal glucose homeostasis.</text>
</comment>
<comment type="catalytic activity">
    <reaction evidence="1 10">
        <text>[(1-&gt;4)-alpha-D-glucosyl](n) + phosphate = [(1-&gt;4)-alpha-D-glucosyl](n-1) + alpha-D-glucose 1-phosphate</text>
        <dbReference type="Rhea" id="RHEA:41732"/>
        <dbReference type="Rhea" id="RHEA-COMP:9584"/>
        <dbReference type="Rhea" id="RHEA-COMP:9586"/>
        <dbReference type="ChEBI" id="CHEBI:15444"/>
        <dbReference type="ChEBI" id="CHEBI:43474"/>
        <dbReference type="ChEBI" id="CHEBI:58601"/>
        <dbReference type="EC" id="2.4.1.1"/>
    </reaction>
</comment>
<evidence type="ECO:0000256" key="6">
    <source>
        <dbReference type="ARBA" id="ARBA00022679"/>
    </source>
</evidence>
<dbReference type="Gene3D" id="3.40.50.2000">
    <property type="entry name" value="Glycogen Phosphorylase B"/>
    <property type="match status" value="2"/>
</dbReference>
<keyword evidence="7 9" id="KW-0663">Pyridoxal phosphate</keyword>
<evidence type="ECO:0000313" key="12">
    <source>
        <dbReference type="Proteomes" id="UP000198341"/>
    </source>
</evidence>
<reference evidence="11 12" key="1">
    <citation type="submission" date="2011-10" db="EMBL/GenBank/DDBJ databases">
        <authorList>
            <person name="Genoscope - CEA"/>
        </authorList>
    </citation>
    <scope>NUCLEOTIDE SEQUENCE [LARGE SCALE GENOMIC DNA]</scope>
    <source>
        <strain evidence="11 12">RCC 1105</strain>
    </source>
</reference>
<evidence type="ECO:0000256" key="7">
    <source>
        <dbReference type="ARBA" id="ARBA00022898"/>
    </source>
</evidence>
<evidence type="ECO:0000313" key="11">
    <source>
        <dbReference type="EMBL" id="CCO20720.1"/>
    </source>
</evidence>
<dbReference type="PANTHER" id="PTHR11468:SF4">
    <property type="entry name" value="ALPHA-GLUCAN PHOSPHORYLASE 2, CYTOSOLIC"/>
    <property type="match status" value="1"/>
</dbReference>
<dbReference type="PROSITE" id="PS00102">
    <property type="entry name" value="PHOSPHORYLASE"/>
    <property type="match status" value="1"/>
</dbReference>
<keyword evidence="4" id="KW-0021">Allosteric enzyme</keyword>
<dbReference type="FunFam" id="3.40.50.2000:FF:000003">
    <property type="entry name" value="Alpha-1,4 glucan phosphorylase"/>
    <property type="match status" value="1"/>
</dbReference>
<protein>
    <recommendedName>
        <fullName evidence="10">Alpha-1,4 glucan phosphorylase</fullName>
        <ecNumber evidence="10">2.4.1.1</ecNumber>
    </recommendedName>
</protein>
<dbReference type="GO" id="GO:0005737">
    <property type="term" value="C:cytoplasm"/>
    <property type="evidence" value="ECO:0007669"/>
    <property type="project" value="TreeGrafter"/>
</dbReference>
<dbReference type="SUPFAM" id="SSF53756">
    <property type="entry name" value="UDP-Glycosyltransferase/glycogen phosphorylase"/>
    <property type="match status" value="1"/>
</dbReference>
<dbReference type="CDD" id="cd04300">
    <property type="entry name" value="GT35_Glycogen_Phosphorylase"/>
    <property type="match status" value="1"/>
</dbReference>
<keyword evidence="12" id="KW-1185">Reference proteome</keyword>
<gene>
    <name evidence="11" type="ordered locus">Bathy18g01360</name>
</gene>
<keyword evidence="6 10" id="KW-0808">Transferase</keyword>
<evidence type="ECO:0000256" key="10">
    <source>
        <dbReference type="RuleBase" id="RU000587"/>
    </source>
</evidence>
<dbReference type="AlphaFoldDB" id="K8F787"/>
<dbReference type="OrthoDB" id="9215500at2759"/>
<dbReference type="Proteomes" id="UP000198341">
    <property type="component" value="Chromosome 18"/>
</dbReference>
<dbReference type="FunFam" id="3.40.50.2000:FF:000149">
    <property type="entry name" value="Glycogen phosphorylase, muscle form"/>
    <property type="match status" value="1"/>
</dbReference>
<sequence length="893" mass="100651">MLFTHLFFSLSLSHQSSFKNQIKTLLLKTNETTKTEQKINAASVFEEAEKAVVIPKDADGIKKSIQRQIATGTIPAIPTYFDNEDMYQATAQAAREQLVERWNDTYEHFHKENPKQAYYISMEFLQGRALTNAIGNMKLTGEYSDALRSLGYSLESLAEEEKNMGLGNGGLGRLAACFLDSIATLSLPAWGYGMRYKYGLFKQGIDQTTGQQKEYADDWLVRGNPWEIPRPQISYPISFYGKIEGDSKWVPGQQVAAVAYDTPIPGYNTKNCISLRLWDAQPIVKDFNLTAFNDSDYKAAMGPTNLAQQMMAVLYPGDATKEGKALRLSQQYMLCSASVQDILARWKERGNTDWEKLPEKVCVQMNDTHPTLAAPELMRLLIDEEGLTWEKSWEITKKTVAYTNHTVMPEALEKWPLDLMEELLPRHMQIIRQIDQKFMNDVKEAFKGKKDDKEMAAFLKATTILENVYADSVGGPKMGDTMEKAEAPPATVRMANLCCIAGLSINGVAQIHSDIVKAFTFKEFAEIYGYKFQNKTNGVTPRRWLAFCNPELSKVITKWVGNTDAWITDTEVLRKLMDNAKNPELQKEWKEAKLARKQICKDYIKKTTGIDVPINAMFDIQVKRIHEYKRQLLNILGIIYRYRQIKAMSKEERAKVVPRVCVFGGKAYATYIQAKRIVRLVTAVGEVVNNDPEIGDLMKVVFVPDYNVSVAETLIPASELSQHISTAGTEASGTSNMKFQMNGCLIIGTLDGANVEIRECVGDDHFFLFGITEDEVEPAREERAAGKFVAPKTFLDTIEYVRSGAFGKKGEFEELLGSLEGNSGFGQGDYFLVGKDFQSYIECQDEVDEAYRNQEGWTESSILSTATSGKFNSDRTIDQYAKEIWDIKPCVVP</sequence>
<dbReference type="PIRSF" id="PIRSF000460">
    <property type="entry name" value="Pprylas_GlgP"/>
    <property type="match status" value="1"/>
</dbReference>
<dbReference type="EMBL" id="FO082261">
    <property type="protein sequence ID" value="CCO20720.1"/>
    <property type="molecule type" value="Genomic_DNA"/>
</dbReference>
<dbReference type="GO" id="GO:0005980">
    <property type="term" value="P:glycogen catabolic process"/>
    <property type="evidence" value="ECO:0007669"/>
    <property type="project" value="TreeGrafter"/>
</dbReference>
<dbReference type="STRING" id="41875.K8F787"/>
<dbReference type="eggNOG" id="KOG2099">
    <property type="taxonomic scope" value="Eukaryota"/>
</dbReference>
<dbReference type="RefSeq" id="XP_007508229.1">
    <property type="nucleotide sequence ID" value="XM_007508167.1"/>
</dbReference>
<dbReference type="GO" id="GO:0008184">
    <property type="term" value="F:glycogen phosphorylase activity"/>
    <property type="evidence" value="ECO:0007669"/>
    <property type="project" value="InterPro"/>
</dbReference>
<keyword evidence="5 10" id="KW-0328">Glycosyltransferase</keyword>
<proteinExistence type="inferred from homology"/>
<dbReference type="GeneID" id="19010856"/>
<comment type="cofactor">
    <cofactor evidence="2 10">
        <name>pyridoxal 5'-phosphate</name>
        <dbReference type="ChEBI" id="CHEBI:597326"/>
    </cofactor>
</comment>
<evidence type="ECO:0000256" key="3">
    <source>
        <dbReference type="ARBA" id="ARBA00006047"/>
    </source>
</evidence>
<organism evidence="11 12">
    <name type="scientific">Bathycoccus prasinos</name>
    <dbReference type="NCBI Taxonomy" id="41875"/>
    <lineage>
        <taxon>Eukaryota</taxon>
        <taxon>Viridiplantae</taxon>
        <taxon>Chlorophyta</taxon>
        <taxon>Mamiellophyceae</taxon>
        <taxon>Mamiellales</taxon>
        <taxon>Bathycoccaceae</taxon>
        <taxon>Bathycoccus</taxon>
    </lineage>
</organism>
<evidence type="ECO:0000256" key="9">
    <source>
        <dbReference type="PIRSR" id="PIRSR000460-1"/>
    </source>
</evidence>
<dbReference type="InterPro" id="IPR035090">
    <property type="entry name" value="Pyridoxal_P_attach_site"/>
</dbReference>
<dbReference type="Pfam" id="PF00343">
    <property type="entry name" value="Phosphorylase"/>
    <property type="match status" value="1"/>
</dbReference>
<dbReference type="EC" id="2.4.1.1" evidence="10"/>
<dbReference type="KEGG" id="bpg:Bathy18g01360"/>
<evidence type="ECO:0000256" key="1">
    <source>
        <dbReference type="ARBA" id="ARBA00001275"/>
    </source>
</evidence>
<evidence type="ECO:0000256" key="2">
    <source>
        <dbReference type="ARBA" id="ARBA00001933"/>
    </source>
</evidence>
<feature type="modified residue" description="N6-(pyridoxal phosphate)lysine" evidence="9">
    <location>
        <position position="738"/>
    </location>
</feature>
<evidence type="ECO:0000256" key="8">
    <source>
        <dbReference type="ARBA" id="ARBA00023277"/>
    </source>
</evidence>
<evidence type="ECO:0000256" key="4">
    <source>
        <dbReference type="ARBA" id="ARBA00022533"/>
    </source>
</evidence>
<name>K8F787_9CHLO</name>
<keyword evidence="8 10" id="KW-0119">Carbohydrate metabolism</keyword>